<feature type="compositionally biased region" description="Polar residues" evidence="1">
    <location>
        <begin position="383"/>
        <end position="396"/>
    </location>
</feature>
<feature type="region of interest" description="Disordered" evidence="1">
    <location>
        <begin position="607"/>
        <end position="883"/>
    </location>
</feature>
<dbReference type="InterPro" id="IPR038769">
    <property type="entry name" value="MTC4"/>
</dbReference>
<feature type="compositionally biased region" description="Polar residues" evidence="1">
    <location>
        <begin position="114"/>
        <end position="123"/>
    </location>
</feature>
<organism evidence="3 4">
    <name type="scientific">Coccidioides posadasii (strain C735)</name>
    <name type="common">Valley fever fungus</name>
    <dbReference type="NCBI Taxonomy" id="222929"/>
    <lineage>
        <taxon>Eukaryota</taxon>
        <taxon>Fungi</taxon>
        <taxon>Dikarya</taxon>
        <taxon>Ascomycota</taxon>
        <taxon>Pezizomycotina</taxon>
        <taxon>Eurotiomycetes</taxon>
        <taxon>Eurotiomycetidae</taxon>
        <taxon>Onygenales</taxon>
        <taxon>Onygenaceae</taxon>
        <taxon>Coccidioides</taxon>
    </lineage>
</organism>
<feature type="compositionally biased region" description="Pro residues" evidence="1">
    <location>
        <begin position="813"/>
        <end position="827"/>
    </location>
</feature>
<protein>
    <submittedName>
        <fullName evidence="3">Uncharacterized protein</fullName>
    </submittedName>
</protein>
<name>C5P435_COCP7</name>
<feature type="region of interest" description="Disordered" evidence="1">
    <location>
        <begin position="190"/>
        <end position="241"/>
    </location>
</feature>
<dbReference type="PANTHER" id="PTHR38426:SF1">
    <property type="entry name" value="MAINTENANCE OF TELOMERE CAPPING PROTEIN 4"/>
    <property type="match status" value="1"/>
</dbReference>
<dbReference type="Proteomes" id="UP000009084">
    <property type="component" value="Unassembled WGS sequence"/>
</dbReference>
<feature type="compositionally biased region" description="Polar residues" evidence="1">
    <location>
        <begin position="58"/>
        <end position="83"/>
    </location>
</feature>
<accession>C5P435</accession>
<feature type="compositionally biased region" description="Polar residues" evidence="1">
    <location>
        <begin position="620"/>
        <end position="632"/>
    </location>
</feature>
<dbReference type="PANTHER" id="PTHR38426">
    <property type="entry name" value="MAINTENANCE OF TELOMERE CAPPING PROTEIN 4"/>
    <property type="match status" value="1"/>
</dbReference>
<comment type="caution">
    <text evidence="3">The sequence shown here is derived from an EMBL/GenBank/DDBJ whole genome shotgun (WGS) entry which is preliminary data.</text>
</comment>
<keyword evidence="2" id="KW-0812">Transmembrane</keyword>
<feature type="region of interest" description="Disordered" evidence="1">
    <location>
        <begin position="1"/>
        <end position="171"/>
    </location>
</feature>
<dbReference type="OrthoDB" id="5034579at2759"/>
<keyword evidence="2" id="KW-0472">Membrane</keyword>
<dbReference type="HOGENOM" id="CLU_002712_0_0_1"/>
<dbReference type="AlphaFoldDB" id="C5P435"/>
<feature type="compositionally biased region" description="Basic and acidic residues" evidence="1">
    <location>
        <begin position="736"/>
        <end position="745"/>
    </location>
</feature>
<feature type="compositionally biased region" description="Basic and acidic residues" evidence="1">
    <location>
        <begin position="705"/>
        <end position="714"/>
    </location>
</feature>
<feature type="transmembrane region" description="Helical" evidence="2">
    <location>
        <begin position="1074"/>
        <end position="1097"/>
    </location>
</feature>
<reference evidence="3 4" key="1">
    <citation type="journal article" date="2009" name="Genome Res.">
        <title>Comparative genomic analyses of the human fungal pathogens Coccidioides and their relatives.</title>
        <authorList>
            <person name="Sharpton T.J."/>
            <person name="Stajich J.E."/>
            <person name="Rounsley S.D."/>
            <person name="Gardner M.J."/>
            <person name="Wortman J.R."/>
            <person name="Jordar V.S."/>
            <person name="Maiti R."/>
            <person name="Kodira C.D."/>
            <person name="Neafsey D.E."/>
            <person name="Zeng Q."/>
            <person name="Hung C.-Y."/>
            <person name="McMahan C."/>
            <person name="Muszewska A."/>
            <person name="Grynberg M."/>
            <person name="Mandel M.A."/>
            <person name="Kellner E.M."/>
            <person name="Barker B.M."/>
            <person name="Galgiani J.N."/>
            <person name="Orbach M.J."/>
            <person name="Kirkland T.N."/>
            <person name="Cole G.T."/>
            <person name="Henn M.R."/>
            <person name="Birren B.W."/>
            <person name="Taylor J.W."/>
        </authorList>
    </citation>
    <scope>NUCLEOTIDE SEQUENCE [LARGE SCALE GENOMIC DNA]</scope>
    <source>
        <strain evidence="4">C735</strain>
    </source>
</reference>
<dbReference type="VEuPathDB" id="FungiDB:CPC735_063260"/>
<feature type="compositionally biased region" description="Polar residues" evidence="1">
    <location>
        <begin position="688"/>
        <end position="700"/>
    </location>
</feature>
<feature type="compositionally biased region" description="Polar residues" evidence="1">
    <location>
        <begin position="133"/>
        <end position="160"/>
    </location>
</feature>
<feature type="compositionally biased region" description="Basic and acidic residues" evidence="1">
    <location>
        <begin position="865"/>
        <end position="878"/>
    </location>
</feature>
<feature type="region of interest" description="Disordered" evidence="1">
    <location>
        <begin position="369"/>
        <end position="403"/>
    </location>
</feature>
<feature type="compositionally biased region" description="Low complexity" evidence="1">
    <location>
        <begin position="746"/>
        <end position="757"/>
    </location>
</feature>
<proteinExistence type="predicted"/>
<evidence type="ECO:0000256" key="1">
    <source>
        <dbReference type="SAM" id="MobiDB-lite"/>
    </source>
</evidence>
<evidence type="ECO:0000313" key="3">
    <source>
        <dbReference type="EMBL" id="EER28453.1"/>
    </source>
</evidence>
<sequence length="1117" mass="123584">MNEKQSPHRCSPQAASLPGNNMKSTLRHSFDMPIEDESARRTGSPLERRPSQRRHRNQGSSSFRLGSAFSTARSLNPSPQASRQTEHRQASKRPSNEPQLLVKKRQPQGWGGQPSAQHETSLSHPHGHPDAGQSVNAGSSQDGDKASSSTPSEPGLSNSGRPHGSTLIGLDTDPAQIVNLALSLGESRRRTMGGRTVSGGIPRDRRLSACSPVPETRILPPRDDDRQSKRQGSTSRSLLPAPFLDRGSCELEFSELSAGTIARADKARQHFELFAEYLRLLTSLPPLQSSTSLTKQGDPSAGLRSFARGRVYNPLQYIRNRKVRFRERTAINSEEEGWENVDRVRNWVDGVVSALDEGEYQPTECVQLPPLNTPAGTSEEPQESFSSPGRINTNDTTKPRRPRMDWVFTPADLLADAAWVEAGRNKLKLEDKDGNKVFPADTKLKSIQLTSHGPSPELRPTGISYDPVCSTGRLRSFTSIGSRGSSNINRGRRIQRFAHSIHLTPRHGHPRDNSKSGWRHALSRSRSSSGSLQNKDDHSYFIEDFTGREDTPCRQNVMDGLLPPLDTSMSESKSPLSHHRYAGSISSADYNSDKAILRASFEDDDVVRRTPSEKPMFPSITANLSPSVSREASPSRRHHLSPRASLDRQKTKKQKTNVDLPYSPGDPFRVGATSSLELERVGSPGPTFPTQFSRHGTHSSPEGGKGGKEPDQKRRGLFKGGRIAELVGNEVSKVGDLIRKKDPSSHSRQSSSASSVSEYVDADDDTGHSKRRLKLRLTRLPTQDQTPELSKHSIPHLPTFTSSLKHGAMSPGSTPPSVPNGSSPPKPDALEDFSQPGPAGRMKSPDTGLLIDHKESFSSGQNSKLRKETPHLPQKDDNTPVYNVAFPAPSRPKLSEATRNWSLSSHSIPKYSQSHRISKAEIVRVRAHLLSTGVKAQEICRHANTPPSAFTFNPLYTGSPDDRLNPLPYIGDQKLATEASKKLLTAFDDRVSHVQSSIIKFSESDLPSLTRDLDCLDRLITSSLNCRLRGVSTEAEHLTGQLATTSTLAIKQLHDALDKGIRKRNRRFRWVSRVGYVLLEWVLVGVMWWVWTIVMMWKLLRGIWRGSVSGIRWILWL</sequence>
<gene>
    <name evidence="3" type="ORF">CPC735_063260</name>
</gene>
<feature type="region of interest" description="Disordered" evidence="1">
    <location>
        <begin position="500"/>
        <end position="536"/>
    </location>
</feature>
<keyword evidence="2" id="KW-1133">Transmembrane helix</keyword>
<evidence type="ECO:0000256" key="2">
    <source>
        <dbReference type="SAM" id="Phobius"/>
    </source>
</evidence>
<dbReference type="EMBL" id="ACFW01000015">
    <property type="protein sequence ID" value="EER28453.1"/>
    <property type="molecule type" value="Genomic_DNA"/>
</dbReference>
<evidence type="ECO:0000313" key="4">
    <source>
        <dbReference type="Proteomes" id="UP000009084"/>
    </source>
</evidence>
<feature type="region of interest" description="Disordered" evidence="1">
    <location>
        <begin position="552"/>
        <end position="579"/>
    </location>
</feature>